<keyword evidence="4" id="KW-0472">Membrane</keyword>
<keyword evidence="4" id="KW-0812">Transmembrane</keyword>
<dbReference type="SMART" id="SM00368">
    <property type="entry name" value="LRR_RI"/>
    <property type="match status" value="4"/>
</dbReference>
<dbReference type="SMART" id="SM00589">
    <property type="entry name" value="PRY"/>
    <property type="match status" value="1"/>
</dbReference>
<keyword evidence="7" id="KW-1185">Reference proteome</keyword>
<dbReference type="AlphaFoldDB" id="A0AA88Q8V3"/>
<feature type="compositionally biased region" description="Basic and acidic residues" evidence="3">
    <location>
        <begin position="34"/>
        <end position="51"/>
    </location>
</feature>
<evidence type="ECO:0000256" key="2">
    <source>
        <dbReference type="ARBA" id="ARBA00022737"/>
    </source>
</evidence>
<dbReference type="InterPro" id="IPR006574">
    <property type="entry name" value="PRY"/>
</dbReference>
<dbReference type="InterPro" id="IPR051261">
    <property type="entry name" value="NLR"/>
</dbReference>
<dbReference type="EMBL" id="JAUYZG010000005">
    <property type="protein sequence ID" value="KAK2906740.1"/>
    <property type="molecule type" value="Genomic_DNA"/>
</dbReference>
<dbReference type="Pfam" id="PF13516">
    <property type="entry name" value="LRR_6"/>
    <property type="match status" value="4"/>
</dbReference>
<comment type="caution">
    <text evidence="6">The sequence shown here is derived from an EMBL/GenBank/DDBJ whole genome shotgun (WGS) entry which is preliminary data.</text>
</comment>
<dbReference type="InterPro" id="IPR043136">
    <property type="entry name" value="B30.2/SPRY_sf"/>
</dbReference>
<evidence type="ECO:0000259" key="5">
    <source>
        <dbReference type="SMART" id="SM00589"/>
    </source>
</evidence>
<reference evidence="6" key="1">
    <citation type="submission" date="2023-08" db="EMBL/GenBank/DDBJ databases">
        <title>Chromosome-level Genome Assembly of mud carp (Cirrhinus molitorella).</title>
        <authorList>
            <person name="Liu H."/>
        </authorList>
    </citation>
    <scope>NUCLEOTIDE SEQUENCE</scope>
    <source>
        <strain evidence="6">Prfri</strain>
        <tissue evidence="6">Muscle</tissue>
    </source>
</reference>
<keyword evidence="2" id="KW-0677">Repeat</keyword>
<organism evidence="6 7">
    <name type="scientific">Cirrhinus molitorella</name>
    <name type="common">mud carp</name>
    <dbReference type="NCBI Taxonomy" id="172907"/>
    <lineage>
        <taxon>Eukaryota</taxon>
        <taxon>Metazoa</taxon>
        <taxon>Chordata</taxon>
        <taxon>Craniata</taxon>
        <taxon>Vertebrata</taxon>
        <taxon>Euteleostomi</taxon>
        <taxon>Actinopterygii</taxon>
        <taxon>Neopterygii</taxon>
        <taxon>Teleostei</taxon>
        <taxon>Ostariophysi</taxon>
        <taxon>Cypriniformes</taxon>
        <taxon>Cyprinidae</taxon>
        <taxon>Labeoninae</taxon>
        <taxon>Labeonini</taxon>
        <taxon>Cirrhinus</taxon>
    </lineage>
</organism>
<protein>
    <recommendedName>
        <fullName evidence="5">SPRY-associated domain-containing protein</fullName>
    </recommendedName>
</protein>
<dbReference type="Proteomes" id="UP001187343">
    <property type="component" value="Unassembled WGS sequence"/>
</dbReference>
<dbReference type="PANTHER" id="PTHR24106">
    <property type="entry name" value="NACHT, LRR AND CARD DOMAINS-CONTAINING"/>
    <property type="match status" value="1"/>
</dbReference>
<keyword evidence="4" id="KW-1133">Transmembrane helix</keyword>
<dbReference type="InterPro" id="IPR001611">
    <property type="entry name" value="Leu-rich_rpt"/>
</dbReference>
<proteinExistence type="predicted"/>
<dbReference type="InterPro" id="IPR032675">
    <property type="entry name" value="LRR_dom_sf"/>
</dbReference>
<evidence type="ECO:0000313" key="6">
    <source>
        <dbReference type="EMBL" id="KAK2906740.1"/>
    </source>
</evidence>
<feature type="region of interest" description="Disordered" evidence="3">
    <location>
        <begin position="1"/>
        <end position="66"/>
    </location>
</feature>
<dbReference type="PROSITE" id="PS51450">
    <property type="entry name" value="LRR"/>
    <property type="match status" value="2"/>
</dbReference>
<dbReference type="Gene3D" id="3.80.10.10">
    <property type="entry name" value="Ribonuclease Inhibitor"/>
    <property type="match status" value="1"/>
</dbReference>
<dbReference type="Gene3D" id="2.60.120.920">
    <property type="match status" value="1"/>
</dbReference>
<evidence type="ECO:0000256" key="3">
    <source>
        <dbReference type="SAM" id="MobiDB-lite"/>
    </source>
</evidence>
<evidence type="ECO:0000256" key="4">
    <source>
        <dbReference type="SAM" id="Phobius"/>
    </source>
</evidence>
<dbReference type="SUPFAM" id="SSF52047">
    <property type="entry name" value="RNI-like"/>
    <property type="match status" value="1"/>
</dbReference>
<sequence length="629" mass="71588">MERENTMNMKEMTEKSSPVLQKKPIKRQYSGATRKLEHPLKENKSEKKRALQTDSGLKRRRIENSNSAQTQFEDVALQQHNNIPQHNNNSSTSFRRPSIQNSDQYLQDLRIEQKNGGTVLAPNILGATITGGVTINQKTTQYMVSQMSRSTSNKNGLLPRLEDSSLEDHKKVTKYIKSLRRKVLSPERCFSLVRCIVELKDRSFLKMPNLERTRTKKPLTLFQCTILAFQFVMSDTDHDEFVLRKFNITLEGFRRFSPAITCFRKAMLKGSGFTEKHCDVLVPFLTSPNSHLTHLDLSHNSLGLSALKQLSRAFCDPKCQIQILNLSHNDLHGQDMELIKDVLSGPNVNLKILDLSDNHLEDEGVKILSAGLRSAKCHLEVLKLSGCQIKGDLKLLSSLKASLRELDLQYNDLGNIMEKKVNQLKHKLPSLRIYTGGVCSHQPGLYKYAVELTFDPQTSNEYLNLNENNTVAVRKRERQQLPANAERFDKCNQVLCCQPLLGRCFFAVDVIGTGVHVGVACKGIKRKGANDTVEYQDKNNYSCVINNPISNQTKYLDISGLCYTCAERSHHFFLIPLILLPIVLAIITVFKMTSWFCRNCKHTRRYIRLQLQSGFTVYTIRNLTADHTV</sequence>
<keyword evidence="1" id="KW-0433">Leucine-rich repeat</keyword>
<feature type="transmembrane region" description="Helical" evidence="4">
    <location>
        <begin position="572"/>
        <end position="597"/>
    </location>
</feature>
<dbReference type="SUPFAM" id="SSF49899">
    <property type="entry name" value="Concanavalin A-like lectins/glucanases"/>
    <property type="match status" value="1"/>
</dbReference>
<dbReference type="Pfam" id="PF13765">
    <property type="entry name" value="PRY"/>
    <property type="match status" value="1"/>
</dbReference>
<evidence type="ECO:0000313" key="7">
    <source>
        <dbReference type="Proteomes" id="UP001187343"/>
    </source>
</evidence>
<accession>A0AA88Q8V3</accession>
<name>A0AA88Q8V3_9TELE</name>
<evidence type="ECO:0000256" key="1">
    <source>
        <dbReference type="ARBA" id="ARBA00022614"/>
    </source>
</evidence>
<dbReference type="InterPro" id="IPR013320">
    <property type="entry name" value="ConA-like_dom_sf"/>
</dbReference>
<gene>
    <name evidence="6" type="ORF">Q8A67_005725</name>
</gene>
<feature type="domain" description="SPRY-associated" evidence="5">
    <location>
        <begin position="449"/>
        <end position="501"/>
    </location>
</feature>